<dbReference type="OrthoDB" id="1874403at2759"/>
<protein>
    <recommendedName>
        <fullName evidence="1">NERD domain-containing protein</fullName>
    </recommendedName>
</protein>
<dbReference type="PROSITE" id="PS50965">
    <property type="entry name" value="NERD"/>
    <property type="match status" value="1"/>
</dbReference>
<dbReference type="InterPro" id="IPR011528">
    <property type="entry name" value="NERD"/>
</dbReference>
<gene>
    <name evidence="2" type="ORF">AWC38_SpisGene5704</name>
</gene>
<evidence type="ECO:0000259" key="1">
    <source>
        <dbReference type="PROSITE" id="PS50965"/>
    </source>
</evidence>
<accession>A0A2B4SHZ0</accession>
<dbReference type="Proteomes" id="UP000225706">
    <property type="component" value="Unassembled WGS sequence"/>
</dbReference>
<name>A0A2B4SHZ0_STYPI</name>
<keyword evidence="3" id="KW-1185">Reference proteome</keyword>
<dbReference type="Pfam" id="PF08378">
    <property type="entry name" value="NERD"/>
    <property type="match status" value="1"/>
</dbReference>
<proteinExistence type="predicted"/>
<comment type="caution">
    <text evidence="2">The sequence shown here is derived from an EMBL/GenBank/DDBJ whole genome shotgun (WGS) entry which is preliminary data.</text>
</comment>
<evidence type="ECO:0000313" key="3">
    <source>
        <dbReference type="Proteomes" id="UP000225706"/>
    </source>
</evidence>
<sequence>MVRKRRRYDQALVRGKTFRFWWYGNMFEVSKRLEQANQAANPHEHLEEEHVRAGRNAELSFVSALRLKSGLDKSNLFCCLRIPDRYQARKREIDVVVLTTDGIFCIEVKYWSGTITRSEDGSKWIQTRTKQIATNSFATNHIEHNNSAIETEHKARLLRDYLSRKEVYVAENLLHSRVVFCNANAELDEHIANDSAVIKPSDDHDKFVKSFSRSFLQSLSESVVPSWISGKLSYSQINQIRNVLSTTGTWDVIHLNGGRQLCGDLKECTGVSLDRRKCEALVFSHQRSRVLGMAWALFGYSPQVYISLIERGGSGLLWNSYCATLKIPHNADVVFRFCGDEADSNIPANEIERISLSI</sequence>
<dbReference type="AlphaFoldDB" id="A0A2B4SHZ0"/>
<reference evidence="3" key="1">
    <citation type="journal article" date="2017" name="bioRxiv">
        <title>Comparative analysis of the genomes of Stylophora pistillata and Acropora digitifera provides evidence for extensive differences between species of corals.</title>
        <authorList>
            <person name="Voolstra C.R."/>
            <person name="Li Y."/>
            <person name="Liew Y.J."/>
            <person name="Baumgarten S."/>
            <person name="Zoccola D."/>
            <person name="Flot J.-F."/>
            <person name="Tambutte S."/>
            <person name="Allemand D."/>
            <person name="Aranda M."/>
        </authorList>
    </citation>
    <scope>NUCLEOTIDE SEQUENCE [LARGE SCALE GENOMIC DNA]</scope>
</reference>
<feature type="domain" description="NERD" evidence="1">
    <location>
        <begin position="53"/>
        <end position="181"/>
    </location>
</feature>
<dbReference type="PANTHER" id="PTHR35287:SF1">
    <property type="entry name" value="SI:ZFOS-911D5.4"/>
    <property type="match status" value="1"/>
</dbReference>
<dbReference type="PANTHER" id="PTHR35287">
    <property type="entry name" value="SI:ZFOS-911D5.4"/>
    <property type="match status" value="1"/>
</dbReference>
<evidence type="ECO:0000313" key="2">
    <source>
        <dbReference type="EMBL" id="PFX29491.1"/>
    </source>
</evidence>
<organism evidence="2 3">
    <name type="scientific">Stylophora pistillata</name>
    <name type="common">Smooth cauliflower coral</name>
    <dbReference type="NCBI Taxonomy" id="50429"/>
    <lineage>
        <taxon>Eukaryota</taxon>
        <taxon>Metazoa</taxon>
        <taxon>Cnidaria</taxon>
        <taxon>Anthozoa</taxon>
        <taxon>Hexacorallia</taxon>
        <taxon>Scleractinia</taxon>
        <taxon>Astrocoeniina</taxon>
        <taxon>Pocilloporidae</taxon>
        <taxon>Stylophora</taxon>
    </lineage>
</organism>
<dbReference type="EMBL" id="LSMT01000064">
    <property type="protein sequence ID" value="PFX29491.1"/>
    <property type="molecule type" value="Genomic_DNA"/>
</dbReference>